<dbReference type="InterPro" id="IPR050177">
    <property type="entry name" value="Lipid_A_modif_metabolic_enz"/>
</dbReference>
<dbReference type="Proteomes" id="UP000813824">
    <property type="component" value="Unassembled WGS sequence"/>
</dbReference>
<reference evidence="1" key="1">
    <citation type="journal article" date="2021" name="New Phytol.">
        <title>Evolutionary innovations through gain and loss of genes in the ectomycorrhizal Boletales.</title>
        <authorList>
            <person name="Wu G."/>
            <person name="Miyauchi S."/>
            <person name="Morin E."/>
            <person name="Kuo A."/>
            <person name="Drula E."/>
            <person name="Varga T."/>
            <person name="Kohler A."/>
            <person name="Feng B."/>
            <person name="Cao Y."/>
            <person name="Lipzen A."/>
            <person name="Daum C."/>
            <person name="Hundley H."/>
            <person name="Pangilinan J."/>
            <person name="Johnson J."/>
            <person name="Barry K."/>
            <person name="LaButti K."/>
            <person name="Ng V."/>
            <person name="Ahrendt S."/>
            <person name="Min B."/>
            <person name="Choi I.G."/>
            <person name="Park H."/>
            <person name="Plett J.M."/>
            <person name="Magnuson J."/>
            <person name="Spatafora J.W."/>
            <person name="Nagy L.G."/>
            <person name="Henrissat B."/>
            <person name="Grigoriev I.V."/>
            <person name="Yang Z.L."/>
            <person name="Xu J."/>
            <person name="Martin F.M."/>
        </authorList>
    </citation>
    <scope>NUCLEOTIDE SEQUENCE</scope>
    <source>
        <strain evidence="1">KKN 215</strain>
    </source>
</reference>
<dbReference type="AlphaFoldDB" id="A0A8K0XV11"/>
<dbReference type="EMBL" id="JAEVFJ010000001">
    <property type="protein sequence ID" value="KAH8108153.1"/>
    <property type="molecule type" value="Genomic_DNA"/>
</dbReference>
<name>A0A8K0XV11_9AGAR</name>
<proteinExistence type="predicted"/>
<keyword evidence="2" id="KW-1185">Reference proteome</keyword>
<comment type="caution">
    <text evidence="1">The sequence shown here is derived from an EMBL/GenBank/DDBJ whole genome shotgun (WGS) entry which is preliminary data.</text>
</comment>
<protein>
    <submittedName>
        <fullName evidence="1">Uncharacterized protein</fullName>
    </submittedName>
</protein>
<dbReference type="Gene3D" id="3.40.50.720">
    <property type="entry name" value="NAD(P)-binding Rossmann-like Domain"/>
    <property type="match status" value="1"/>
</dbReference>
<dbReference type="OrthoDB" id="16464at2759"/>
<sequence>MSAKPSAIIFGGLNTFSRTLAALLVPLEGEALVSNLRIIDKYSVAPPTTYLGAEFPKVLEKPNVEYRQANLTVPATVASCFEPSEGQGPFDYVFDLTGEVQWDRPEEIQISRTFNVARILGGEAARRHVKAYVRIQHPFYECSEKGSHDEKENVKPDDVLGTWWHESLRALAAIDNLNLVILRTAMVYGPYIDFGTITNFIVVAAVYGYMKQPMKCLWSPGKHPNHIVHSEDVAGATWALAEWMAGLGRKEANAIAGEEILFKNDKSKVKSVEGMVSPDTKCIAPLFNLEDDSNLTLAELGKTVTSFFGTGFEFHSFFINTAAKFKLEDLVEEINEAHVGEWTRMITTSNPPIPNTQYTAYMDLNKLKKSVIAFDATKIKSVVGYKLRHPTLTNHVMQNIIDKLKAEGSWPNLES</sequence>
<accession>A0A8K0XV11</accession>
<dbReference type="PANTHER" id="PTHR43245">
    <property type="entry name" value="BIFUNCTIONAL POLYMYXIN RESISTANCE PROTEIN ARNA"/>
    <property type="match status" value="1"/>
</dbReference>
<evidence type="ECO:0000313" key="1">
    <source>
        <dbReference type="EMBL" id="KAH8108153.1"/>
    </source>
</evidence>
<dbReference type="PANTHER" id="PTHR43245:SF11">
    <property type="entry name" value="LD23561P"/>
    <property type="match status" value="1"/>
</dbReference>
<dbReference type="InterPro" id="IPR036291">
    <property type="entry name" value="NAD(P)-bd_dom_sf"/>
</dbReference>
<organism evidence="1 2">
    <name type="scientific">Cristinia sonorae</name>
    <dbReference type="NCBI Taxonomy" id="1940300"/>
    <lineage>
        <taxon>Eukaryota</taxon>
        <taxon>Fungi</taxon>
        <taxon>Dikarya</taxon>
        <taxon>Basidiomycota</taxon>
        <taxon>Agaricomycotina</taxon>
        <taxon>Agaricomycetes</taxon>
        <taxon>Agaricomycetidae</taxon>
        <taxon>Agaricales</taxon>
        <taxon>Pleurotineae</taxon>
        <taxon>Stephanosporaceae</taxon>
        <taxon>Cristinia</taxon>
    </lineage>
</organism>
<evidence type="ECO:0000313" key="2">
    <source>
        <dbReference type="Proteomes" id="UP000813824"/>
    </source>
</evidence>
<gene>
    <name evidence="1" type="ORF">BXZ70DRAFT_997648</name>
</gene>
<dbReference type="SUPFAM" id="SSF51735">
    <property type="entry name" value="NAD(P)-binding Rossmann-fold domains"/>
    <property type="match status" value="1"/>
</dbReference>